<feature type="region of interest" description="Disordered" evidence="1">
    <location>
        <begin position="68"/>
        <end position="111"/>
    </location>
</feature>
<dbReference type="AlphaFoldDB" id="F3Z0D4"/>
<dbReference type="EMBL" id="CP003221">
    <property type="protein sequence ID" value="EGJ50944.1"/>
    <property type="molecule type" value="Genomic_DNA"/>
</dbReference>
<keyword evidence="5" id="KW-1185">Reference proteome</keyword>
<accession>F3Z0D4</accession>
<evidence type="ECO:0000259" key="3">
    <source>
        <dbReference type="Pfam" id="PF13202"/>
    </source>
</evidence>
<dbReference type="KEGG" id="daf:Desaf_2626"/>
<dbReference type="RefSeq" id="WP_014260638.1">
    <property type="nucleotide sequence ID" value="NC_016629.1"/>
</dbReference>
<evidence type="ECO:0000313" key="5">
    <source>
        <dbReference type="Proteomes" id="UP000007844"/>
    </source>
</evidence>
<dbReference type="InterPro" id="IPR011992">
    <property type="entry name" value="EF-hand-dom_pair"/>
</dbReference>
<evidence type="ECO:0000313" key="4">
    <source>
        <dbReference type="EMBL" id="EGJ50944.1"/>
    </source>
</evidence>
<dbReference type="HOGENOM" id="CLU_2154248_0_0_7"/>
<feature type="domain" description="EF-hand" evidence="3">
    <location>
        <begin position="85"/>
        <end position="103"/>
    </location>
</feature>
<protein>
    <recommendedName>
        <fullName evidence="3">EF-hand domain-containing protein</fullName>
    </recommendedName>
</protein>
<gene>
    <name evidence="4" type="ORF">Desaf_2626</name>
</gene>
<dbReference type="Pfam" id="PF13202">
    <property type="entry name" value="EF-hand_5"/>
    <property type="match status" value="2"/>
</dbReference>
<feature type="compositionally biased region" description="Basic and acidic residues" evidence="1">
    <location>
        <begin position="84"/>
        <end position="93"/>
    </location>
</feature>
<name>F3Z0D4_DESAF</name>
<dbReference type="InterPro" id="IPR018247">
    <property type="entry name" value="EF_Hand_1_Ca_BS"/>
</dbReference>
<feature type="domain" description="EF-hand" evidence="3">
    <location>
        <begin position="53"/>
        <end position="73"/>
    </location>
</feature>
<dbReference type="GO" id="GO:0005509">
    <property type="term" value="F:calcium ion binding"/>
    <property type="evidence" value="ECO:0007669"/>
    <property type="project" value="InterPro"/>
</dbReference>
<evidence type="ECO:0000256" key="1">
    <source>
        <dbReference type="SAM" id="MobiDB-lite"/>
    </source>
</evidence>
<dbReference type="Proteomes" id="UP000007844">
    <property type="component" value="Chromosome"/>
</dbReference>
<dbReference type="Gene3D" id="1.10.238.10">
    <property type="entry name" value="EF-hand"/>
    <property type="match status" value="1"/>
</dbReference>
<sequence length="111" mass="12260" precursor="true">MKRIAPLISMLALLSIAPAMAQVGSDWGSGGFKNYGTQEEGKSEETAGVVMDKDFDTVDLDDDGMVTESELKQNYGDQVTQDRPFTKMDRDSDGALSRYEYQREQGPDVGR</sequence>
<dbReference type="SUPFAM" id="SSF47473">
    <property type="entry name" value="EF-hand"/>
    <property type="match status" value="1"/>
</dbReference>
<feature type="signal peptide" evidence="2">
    <location>
        <begin position="1"/>
        <end position="21"/>
    </location>
</feature>
<feature type="chain" id="PRO_5003303328" description="EF-hand domain-containing protein" evidence="2">
    <location>
        <begin position="22"/>
        <end position="111"/>
    </location>
</feature>
<feature type="compositionally biased region" description="Basic and acidic residues" evidence="1">
    <location>
        <begin position="100"/>
        <end position="111"/>
    </location>
</feature>
<proteinExistence type="predicted"/>
<organism evidence="4 5">
    <name type="scientific">Desulfocurvibacter africanus subsp. africanus str. Walvis Bay</name>
    <dbReference type="NCBI Taxonomy" id="690850"/>
    <lineage>
        <taxon>Bacteria</taxon>
        <taxon>Pseudomonadati</taxon>
        <taxon>Thermodesulfobacteriota</taxon>
        <taxon>Desulfovibrionia</taxon>
        <taxon>Desulfovibrionales</taxon>
        <taxon>Desulfovibrionaceae</taxon>
        <taxon>Desulfocurvibacter</taxon>
    </lineage>
</organism>
<reference evidence="4 5" key="1">
    <citation type="journal article" date="2011" name="J. Bacteriol.">
        <title>Genome sequence of the mercury-methylating and pleomorphic Desulfovibrio africanus Strain Walvis Bay.</title>
        <authorList>
            <person name="Brown S.D."/>
            <person name="Wall J.D."/>
            <person name="Kucken A.M."/>
            <person name="Gilmour C.C."/>
            <person name="Podar M."/>
            <person name="Brandt C.C."/>
            <person name="Teshima H."/>
            <person name="Detter J.C."/>
            <person name="Han C.S."/>
            <person name="Land M.L."/>
            <person name="Lucas S."/>
            <person name="Han J."/>
            <person name="Pennacchio L."/>
            <person name="Nolan M."/>
            <person name="Pitluck S."/>
            <person name="Woyke T."/>
            <person name="Goodwin L."/>
            <person name="Palumbo A.V."/>
            <person name="Elias D.A."/>
        </authorList>
    </citation>
    <scope>NUCLEOTIDE SEQUENCE [LARGE SCALE GENOMIC DNA]</scope>
    <source>
        <strain evidence="4 5">Walvis Bay</strain>
    </source>
</reference>
<dbReference type="InterPro" id="IPR002048">
    <property type="entry name" value="EF_hand_dom"/>
</dbReference>
<keyword evidence="2" id="KW-0732">Signal</keyword>
<evidence type="ECO:0000256" key="2">
    <source>
        <dbReference type="SAM" id="SignalP"/>
    </source>
</evidence>
<dbReference type="PROSITE" id="PS00018">
    <property type="entry name" value="EF_HAND_1"/>
    <property type="match status" value="2"/>
</dbReference>